<dbReference type="KEGG" id="taj:C1A40_12815"/>
<dbReference type="SUPFAM" id="SSF82153">
    <property type="entry name" value="FAS1 domain"/>
    <property type="match status" value="1"/>
</dbReference>
<dbReference type="PROSITE" id="PS51257">
    <property type="entry name" value="PROKAR_LIPOPROTEIN"/>
    <property type="match status" value="1"/>
</dbReference>
<gene>
    <name evidence="1" type="ORF">C1A40_12815</name>
</gene>
<dbReference type="Gene3D" id="2.30.180.10">
    <property type="entry name" value="FAS1 domain"/>
    <property type="match status" value="1"/>
</dbReference>
<dbReference type="AlphaFoldDB" id="A0A2I7SK50"/>
<evidence type="ECO:0008006" key="3">
    <source>
        <dbReference type="Google" id="ProtNLM"/>
    </source>
</evidence>
<accession>A0A2I7SK50</accession>
<dbReference type="EMBL" id="CP025938">
    <property type="protein sequence ID" value="AUS06272.1"/>
    <property type="molecule type" value="Genomic_DNA"/>
</dbReference>
<dbReference type="Proteomes" id="UP000236592">
    <property type="component" value="Chromosome"/>
</dbReference>
<protein>
    <recommendedName>
        <fullName evidence="3">FAS1 domain-containing protein</fullName>
    </recommendedName>
</protein>
<keyword evidence="2" id="KW-1185">Reference proteome</keyword>
<proteinExistence type="predicted"/>
<dbReference type="InterPro" id="IPR036378">
    <property type="entry name" value="FAS1_dom_sf"/>
</dbReference>
<reference evidence="2" key="1">
    <citation type="submission" date="2018-01" db="EMBL/GenBank/DDBJ databases">
        <title>Complete genome of Tamlana sp. UJ94.</title>
        <authorList>
            <person name="Jung J."/>
            <person name="Chung D."/>
            <person name="Bae S.S."/>
            <person name="Baek K."/>
        </authorList>
    </citation>
    <scope>NUCLEOTIDE SEQUENCE [LARGE SCALE GENOMIC DNA]</scope>
    <source>
        <strain evidence="2">UJ94</strain>
    </source>
</reference>
<evidence type="ECO:0000313" key="2">
    <source>
        <dbReference type="Proteomes" id="UP000236592"/>
    </source>
</evidence>
<name>A0A2I7SK50_9FLAO</name>
<sequence>MGLKKEEIMKIYIKSLVIVGLLFVLSSCTLDVQEQFNFKPENTYADPFENLTAWEYIQSRTTTDIADDLNRKVLNQEELDFMIAAIKHVGFEDLYSQTATRRTYFLLNNNAFTGGNADRDIIRAVTGTTQAPTARVNADSLMATITEPYQINRLKAILKYHIVEEEVQQVPKITIFDKDFIFNTLLPQVNIDAATGQPSGLSSELAPMALRRDIEWEMEANNLSAPLIDTAIQPGFNEKIRSHNYVFNNGVGHYLNDTVRYYPYPFYDNFTVN</sequence>
<organism evidence="1 2">
    <name type="scientific">Pseudotamlana carrageenivorans</name>
    <dbReference type="NCBI Taxonomy" id="2069432"/>
    <lineage>
        <taxon>Bacteria</taxon>
        <taxon>Pseudomonadati</taxon>
        <taxon>Bacteroidota</taxon>
        <taxon>Flavobacteriia</taxon>
        <taxon>Flavobacteriales</taxon>
        <taxon>Flavobacteriaceae</taxon>
        <taxon>Pseudotamlana</taxon>
    </lineage>
</organism>
<evidence type="ECO:0000313" key="1">
    <source>
        <dbReference type="EMBL" id="AUS06272.1"/>
    </source>
</evidence>